<keyword evidence="9" id="KW-1185">Reference proteome</keyword>
<dbReference type="KEGG" id="chyd:H4K34_02475"/>
<keyword evidence="3 6" id="KW-0812">Transmembrane</keyword>
<evidence type="ECO:0000256" key="3">
    <source>
        <dbReference type="ARBA" id="ARBA00022692"/>
    </source>
</evidence>
<accession>A0A7H0VG80</accession>
<organism evidence="8 9">
    <name type="scientific">Croceimicrobium hydrocarbonivorans</name>
    <dbReference type="NCBI Taxonomy" id="2761580"/>
    <lineage>
        <taxon>Bacteria</taxon>
        <taxon>Pseudomonadati</taxon>
        <taxon>Bacteroidota</taxon>
        <taxon>Flavobacteriia</taxon>
        <taxon>Flavobacteriales</taxon>
        <taxon>Owenweeksiaceae</taxon>
        <taxon>Croceimicrobium</taxon>
    </lineage>
</organism>
<feature type="transmembrane region" description="Helical" evidence="6">
    <location>
        <begin position="403"/>
        <end position="420"/>
    </location>
</feature>
<feature type="domain" description="ComEC/Rec2-related protein" evidence="7">
    <location>
        <begin position="131"/>
        <end position="394"/>
    </location>
</feature>
<dbReference type="AlphaFoldDB" id="A0A7H0VG80"/>
<dbReference type="PANTHER" id="PTHR30619">
    <property type="entry name" value="DNA INTERNALIZATION/COMPETENCE PROTEIN COMEC/REC2"/>
    <property type="match status" value="1"/>
</dbReference>
<keyword evidence="5 6" id="KW-0472">Membrane</keyword>
<feature type="transmembrane region" description="Helical" evidence="6">
    <location>
        <begin position="313"/>
        <end position="338"/>
    </location>
</feature>
<dbReference type="Pfam" id="PF03772">
    <property type="entry name" value="Competence"/>
    <property type="match status" value="1"/>
</dbReference>
<evidence type="ECO:0000259" key="7">
    <source>
        <dbReference type="Pfam" id="PF03772"/>
    </source>
</evidence>
<dbReference type="NCBIfam" id="TIGR00360">
    <property type="entry name" value="ComEC_N-term"/>
    <property type="match status" value="1"/>
</dbReference>
<proteinExistence type="predicted"/>
<evidence type="ECO:0000256" key="1">
    <source>
        <dbReference type="ARBA" id="ARBA00004651"/>
    </source>
</evidence>
<sequence>MLEDRKSLEAVIRLNYIEKKGEKYQIHFSQSSENYYCLSSDSICARWKAGDLFWMDGDLIPISGPSRPDQFNFKAYLQNQNLIARLHWKRIAKIKSEATFKDLLVNYRNSLAQRIDSWPWAEKHKALYKALFLGLKGDLDSEMRQDFGAAGLMHVLAVSGLHLGMIYLLLQFLLKPLKALPYFRILNCILSIIGIWAFSFLSGAGPSVLRAATLFSFLAIGKAINRPGSGLSSVWASALVLLWFQPLLIRQLGFLLSYSAVIGILFLVPKMKAWHSFKFQPLKSVQELIYVSIAAQLFTAPISLNTFGSFPLYFLLANLLVLPLMSLIMYAGLLVLLLDPFPIFSFFRDSFPIALEYMSKISAWISSFPNAQIQWNISWFNCTLSYILLAYWLIHSRLSLKKFIALIMCLGIISYGQSLYQKMVTAQSLVIYSGNDRELVYRTGSTEYHLNAGEVKTSQRKLSSLPYIDQNLNIKEEKDQIILTSPLSVNSLILVNDQTQMEVKDSALVVYTGFSLEKEKAWQSYCQALNISFRSCRKGYLTIP</sequence>
<name>A0A7H0VG80_9FLAO</name>
<keyword evidence="4 6" id="KW-1133">Transmembrane helix</keyword>
<evidence type="ECO:0000313" key="9">
    <source>
        <dbReference type="Proteomes" id="UP000516305"/>
    </source>
</evidence>
<evidence type="ECO:0000256" key="6">
    <source>
        <dbReference type="SAM" id="Phobius"/>
    </source>
</evidence>
<dbReference type="PANTHER" id="PTHR30619:SF1">
    <property type="entry name" value="RECOMBINATION PROTEIN 2"/>
    <property type="match status" value="1"/>
</dbReference>
<dbReference type="Proteomes" id="UP000516305">
    <property type="component" value="Chromosome"/>
</dbReference>
<feature type="transmembrane region" description="Helical" evidence="6">
    <location>
        <begin position="373"/>
        <end position="394"/>
    </location>
</feature>
<evidence type="ECO:0000256" key="4">
    <source>
        <dbReference type="ARBA" id="ARBA00022989"/>
    </source>
</evidence>
<dbReference type="InterPro" id="IPR052159">
    <property type="entry name" value="Competence_DNA_uptake"/>
</dbReference>
<dbReference type="InterPro" id="IPR004477">
    <property type="entry name" value="ComEC_N"/>
</dbReference>
<dbReference type="GO" id="GO:0005886">
    <property type="term" value="C:plasma membrane"/>
    <property type="evidence" value="ECO:0007669"/>
    <property type="project" value="UniProtKB-SubCell"/>
</dbReference>
<feature type="transmembrane region" description="Helical" evidence="6">
    <location>
        <begin position="248"/>
        <end position="268"/>
    </location>
</feature>
<gene>
    <name evidence="8" type="ORF">H4K34_02475</name>
</gene>
<feature type="transmembrane region" description="Helical" evidence="6">
    <location>
        <begin position="147"/>
        <end position="170"/>
    </location>
</feature>
<protein>
    <submittedName>
        <fullName evidence="8">ComEC/Rec2 family competence protein</fullName>
    </submittedName>
</protein>
<evidence type="ECO:0000256" key="2">
    <source>
        <dbReference type="ARBA" id="ARBA00022475"/>
    </source>
</evidence>
<dbReference type="EMBL" id="CP060139">
    <property type="protein sequence ID" value="QNR24728.1"/>
    <property type="molecule type" value="Genomic_DNA"/>
</dbReference>
<feature type="transmembrane region" description="Helical" evidence="6">
    <location>
        <begin position="182"/>
        <end position="201"/>
    </location>
</feature>
<keyword evidence="2" id="KW-1003">Cell membrane</keyword>
<dbReference type="RefSeq" id="WP_210759255.1">
    <property type="nucleotide sequence ID" value="NZ_CP060139.1"/>
</dbReference>
<evidence type="ECO:0000313" key="8">
    <source>
        <dbReference type="EMBL" id="QNR24728.1"/>
    </source>
</evidence>
<comment type="subcellular location">
    <subcellularLocation>
        <location evidence="1">Cell membrane</location>
        <topology evidence="1">Multi-pass membrane protein</topology>
    </subcellularLocation>
</comment>
<reference evidence="8 9" key="1">
    <citation type="submission" date="2020-08" db="EMBL/GenBank/DDBJ databases">
        <title>Croceimicrobium hydrocarbonivorans gen. nov., sp. nov., a novel marine bacterium isolated from a bacterial consortium that degrades polyethylene terephthalate.</title>
        <authorList>
            <person name="Liu R."/>
        </authorList>
    </citation>
    <scope>NUCLEOTIDE SEQUENCE [LARGE SCALE GENOMIC DNA]</scope>
    <source>
        <strain evidence="8 9">A20-9</strain>
    </source>
</reference>
<evidence type="ECO:0000256" key="5">
    <source>
        <dbReference type="ARBA" id="ARBA00023136"/>
    </source>
</evidence>